<dbReference type="EMBL" id="JALIRP010000002">
    <property type="protein sequence ID" value="MCJ8011328.1"/>
    <property type="molecule type" value="Genomic_DNA"/>
</dbReference>
<proteinExistence type="predicted"/>
<reference evidence="1" key="1">
    <citation type="submission" date="2022-04" db="EMBL/GenBank/DDBJ databases">
        <title>Paenibacillus mangrovi sp. nov., a novel endophytic bacterium isolated from bark of Kandelia candel.</title>
        <authorList>
            <person name="Tuo L."/>
        </authorList>
    </citation>
    <scope>NUCLEOTIDE SEQUENCE</scope>
    <source>
        <strain evidence="1">KQZ6P-2</strain>
    </source>
</reference>
<dbReference type="AlphaFoldDB" id="A0A9X2B4S8"/>
<dbReference type="RefSeq" id="WP_244721881.1">
    <property type="nucleotide sequence ID" value="NZ_JALIRP010000002.1"/>
</dbReference>
<evidence type="ECO:0000313" key="1">
    <source>
        <dbReference type="EMBL" id="MCJ8011328.1"/>
    </source>
</evidence>
<name>A0A9X2B4S8_9BACL</name>
<accession>A0A9X2B4S8</accession>
<organism evidence="1 2">
    <name type="scientific">Paenibacillus mangrovi</name>
    <dbReference type="NCBI Taxonomy" id="2931978"/>
    <lineage>
        <taxon>Bacteria</taxon>
        <taxon>Bacillati</taxon>
        <taxon>Bacillota</taxon>
        <taxon>Bacilli</taxon>
        <taxon>Bacillales</taxon>
        <taxon>Paenibacillaceae</taxon>
        <taxon>Paenibacillus</taxon>
    </lineage>
</organism>
<comment type="caution">
    <text evidence="1">The sequence shown here is derived from an EMBL/GenBank/DDBJ whole genome shotgun (WGS) entry which is preliminary data.</text>
</comment>
<keyword evidence="2" id="KW-1185">Reference proteome</keyword>
<protein>
    <submittedName>
        <fullName evidence="1">Uncharacterized protein</fullName>
    </submittedName>
</protein>
<gene>
    <name evidence="1" type="ORF">MUG84_06140</name>
</gene>
<dbReference type="Proteomes" id="UP001139347">
    <property type="component" value="Unassembled WGS sequence"/>
</dbReference>
<evidence type="ECO:0000313" key="2">
    <source>
        <dbReference type="Proteomes" id="UP001139347"/>
    </source>
</evidence>
<sequence>MSEVVGSVGYGYGGVFNLYLLHKNNTNYEEIRFWGKQKEPSLSVMIHG</sequence>